<dbReference type="GO" id="GO:0003951">
    <property type="term" value="F:NAD+ kinase activity"/>
    <property type="evidence" value="ECO:0007669"/>
    <property type="project" value="InterPro"/>
</dbReference>
<dbReference type="InterPro" id="IPR016064">
    <property type="entry name" value="NAD/diacylglycerol_kinase_sf"/>
</dbReference>
<organism evidence="1 2">
    <name type="scientific">Pseudoalteromonas peptidolytica F12-50-A1</name>
    <dbReference type="NCBI Taxonomy" id="1315280"/>
    <lineage>
        <taxon>Bacteria</taxon>
        <taxon>Pseudomonadati</taxon>
        <taxon>Pseudomonadota</taxon>
        <taxon>Gammaproteobacteria</taxon>
        <taxon>Alteromonadales</taxon>
        <taxon>Pseudoalteromonadaceae</taxon>
        <taxon>Pseudoalteromonas</taxon>
    </lineage>
</organism>
<name>A0A8I0MZ25_9GAMM</name>
<dbReference type="InterPro" id="IPR002504">
    <property type="entry name" value="NADK"/>
</dbReference>
<comment type="caution">
    <text evidence="1">The sequence shown here is derived from an EMBL/GenBank/DDBJ whole genome shotgun (WGS) entry which is preliminary data.</text>
</comment>
<dbReference type="Gene3D" id="3.40.50.10330">
    <property type="entry name" value="Probable inorganic polyphosphate/atp-NAD kinase, domain 1"/>
    <property type="match status" value="1"/>
</dbReference>
<dbReference type="PIRSF" id="PIRSF016907">
    <property type="entry name" value="Kin_ATP-NAD"/>
    <property type="match status" value="1"/>
</dbReference>
<evidence type="ECO:0008006" key="3">
    <source>
        <dbReference type="Google" id="ProtNLM"/>
    </source>
</evidence>
<dbReference type="GO" id="GO:0005524">
    <property type="term" value="F:ATP binding"/>
    <property type="evidence" value="ECO:0007669"/>
    <property type="project" value="UniProtKB-ARBA"/>
</dbReference>
<dbReference type="GO" id="GO:0006741">
    <property type="term" value="P:NADP+ biosynthetic process"/>
    <property type="evidence" value="ECO:0007669"/>
    <property type="project" value="InterPro"/>
</dbReference>
<dbReference type="InterPro" id="IPR017438">
    <property type="entry name" value="ATP-NAD_kinase_N"/>
</dbReference>
<dbReference type="PANTHER" id="PTHR40697:SF2">
    <property type="entry name" value="ATP-NAD KINASE-RELATED"/>
    <property type="match status" value="1"/>
</dbReference>
<dbReference type="Proteomes" id="UP000660708">
    <property type="component" value="Unassembled WGS sequence"/>
</dbReference>
<dbReference type="EMBL" id="AQHF01000034">
    <property type="protein sequence ID" value="MBE0348501.1"/>
    <property type="molecule type" value="Genomic_DNA"/>
</dbReference>
<proteinExistence type="predicted"/>
<dbReference type="SUPFAM" id="SSF111331">
    <property type="entry name" value="NAD kinase/diacylglycerol kinase-like"/>
    <property type="match status" value="1"/>
</dbReference>
<dbReference type="GO" id="GO:0051287">
    <property type="term" value="F:NAD binding"/>
    <property type="evidence" value="ECO:0007669"/>
    <property type="project" value="UniProtKB-ARBA"/>
</dbReference>
<dbReference type="AlphaFoldDB" id="A0A8I0MZ25"/>
<protein>
    <recommendedName>
        <fullName evidence="3">ATP-NAD kinase</fullName>
    </recommendedName>
</protein>
<dbReference type="Pfam" id="PF01513">
    <property type="entry name" value="NAD_kinase"/>
    <property type="match status" value="1"/>
</dbReference>
<dbReference type="RefSeq" id="WP_147391008.1">
    <property type="nucleotide sequence ID" value="NZ_AQHF01000034.1"/>
</dbReference>
<sequence length="373" mass="39610">MKFKLGLIVNPLAGLGGSVGLKGSDGEDTAQKAFALGAEPRANQRAKAALSQLVSHRENIEVFTVNGEMGERIAEELGFSTQVIYQTPSVQTRAEHTESAAQLLQQQGVDLLLFAGGDGTARNICHAVGDTCPVLGIPAGCKIHSGVYAITPKAAGRVVELLVTGELVSIGEADVMDIDEAAFRAGTVRAKRYGEMQVPTELRYVQAVKNGGKESNELVLADIAAYVVSEMDEDETYIMGSGSTVAAVMEEMGLENTLLGVDVVKDQALVAQDQTAQQLLALANDKTKLVITLIGGQGHIFGRGNQQLSPELIKRVGKDNIIVIATKSKLKALNGRPLIADTGDEQLDESLTGFIKVITGFNDHVMYAIGHQE</sequence>
<gene>
    <name evidence="1" type="ORF">PPEP_b0259</name>
</gene>
<reference evidence="1 2" key="1">
    <citation type="submission" date="2015-06" db="EMBL/GenBank/DDBJ databases">
        <title>Genome sequence of Pseudoalteromonas peptidolytica.</title>
        <authorList>
            <person name="Xie B.-B."/>
            <person name="Rong J.-C."/>
            <person name="Qin Q.-L."/>
            <person name="Zhang Y.-Z."/>
        </authorList>
    </citation>
    <scope>NUCLEOTIDE SEQUENCE [LARGE SCALE GENOMIC DNA]</scope>
    <source>
        <strain evidence="1 2">F12-50-A1</strain>
    </source>
</reference>
<evidence type="ECO:0000313" key="2">
    <source>
        <dbReference type="Proteomes" id="UP000660708"/>
    </source>
</evidence>
<dbReference type="InterPro" id="IPR011386">
    <property type="entry name" value="Put_ATP-NAD_kin"/>
</dbReference>
<dbReference type="Pfam" id="PF20143">
    <property type="entry name" value="NAD_kinase_C"/>
    <property type="match status" value="1"/>
</dbReference>
<keyword evidence="2" id="KW-1185">Reference proteome</keyword>
<dbReference type="PANTHER" id="PTHR40697">
    <property type="entry name" value="ACETOIN CATABOLISM PROTEIN X"/>
    <property type="match status" value="1"/>
</dbReference>
<evidence type="ECO:0000313" key="1">
    <source>
        <dbReference type="EMBL" id="MBE0348501.1"/>
    </source>
</evidence>
<accession>A0A8I0MZ25</accession>
<dbReference type="InterPro" id="IPR039065">
    <property type="entry name" value="AcoX-like"/>
</dbReference>